<dbReference type="Gene3D" id="3.40.1010.10">
    <property type="entry name" value="Cobalt-precorrin-4 Transmethylase, Domain 1"/>
    <property type="match status" value="1"/>
</dbReference>
<dbReference type="InterPro" id="IPR006366">
    <property type="entry name" value="CobA/CysG_C"/>
</dbReference>
<evidence type="ECO:0000313" key="12">
    <source>
        <dbReference type="EMBL" id="SDI20573.1"/>
    </source>
</evidence>
<dbReference type="Gene3D" id="3.30.950.10">
    <property type="entry name" value="Methyltransferase, Cobalt-precorrin-4 Transmethylase, Domain 2"/>
    <property type="match status" value="1"/>
</dbReference>
<dbReference type="STRING" id="930129.SAMN05216352_105276"/>
<evidence type="ECO:0000256" key="2">
    <source>
        <dbReference type="ARBA" id="ARBA00012162"/>
    </source>
</evidence>
<dbReference type="InterPro" id="IPR014777">
    <property type="entry name" value="4pyrrole_Mease_sub1"/>
</dbReference>
<dbReference type="EC" id="2.1.1.107" evidence="2"/>
<gene>
    <name evidence="12" type="ORF">SAMN05216352_105276</name>
</gene>
<keyword evidence="13" id="KW-1185">Reference proteome</keyword>
<dbReference type="SUPFAM" id="SSF69618">
    <property type="entry name" value="HemD-like"/>
    <property type="match status" value="1"/>
</dbReference>
<dbReference type="NCBIfam" id="NF004790">
    <property type="entry name" value="PRK06136.1"/>
    <property type="match status" value="1"/>
</dbReference>
<name>A0A1G8INW9_9BACI</name>
<keyword evidence="7" id="KW-0627">Porphyrin biosynthesis</keyword>
<proteinExistence type="inferred from homology"/>
<evidence type="ECO:0000256" key="8">
    <source>
        <dbReference type="ARBA" id="ARBA00079776"/>
    </source>
</evidence>
<dbReference type="FunFam" id="3.30.950.10:FF:000001">
    <property type="entry name" value="Siroheme synthase"/>
    <property type="match status" value="1"/>
</dbReference>
<dbReference type="InterPro" id="IPR035996">
    <property type="entry name" value="4pyrrol_Methylase_sf"/>
</dbReference>
<evidence type="ECO:0000256" key="3">
    <source>
        <dbReference type="ARBA" id="ARBA00018323"/>
    </source>
</evidence>
<dbReference type="Pfam" id="PF02602">
    <property type="entry name" value="HEM4"/>
    <property type="match status" value="1"/>
</dbReference>
<dbReference type="GO" id="GO:0004851">
    <property type="term" value="F:uroporphyrin-III C-methyltransferase activity"/>
    <property type="evidence" value="ECO:0007669"/>
    <property type="project" value="UniProtKB-EC"/>
</dbReference>
<sequence>MKSNKGKIYFVGAGPGDQELITVRGLKALQKAEVIIYDRLVHPSLLLEAKHNAKLIYCGKQPCKHTLRQSDIQKELIIQAKKGNKVVRLKGGDPAVFGRVGEEAEAVSGHRIPYEIIPGITAGSAASIYSGVPLTHREYSRSFAVVTGHSKNKDGKPDIAWGDLAKGVDTIVFYMGIKNLPYIAKQLIKEGKDRSTSTLVTEWGTYGRQRSITGPLEHIPAMAEKKEMSNPAVIVVGDVTKLHDSLQWVREKELSGKGVITLSSDNTDQDFADDLKEAGAEVYNIKAEDCHLSNNMAEIINRLITEGHATSVLLRTETSASLLCKMLEDVKEQTADALPELSFICIGSKTAQMIKEHGYVPNAILRVLSNTETIIEALGEKQIQNIG</sequence>
<dbReference type="EMBL" id="FNDU01000005">
    <property type="protein sequence ID" value="SDI20573.1"/>
    <property type="molecule type" value="Genomic_DNA"/>
</dbReference>
<dbReference type="FunFam" id="3.40.1010.10:FF:000001">
    <property type="entry name" value="Siroheme synthase"/>
    <property type="match status" value="1"/>
</dbReference>
<feature type="domain" description="Tetrapyrrole methylase" evidence="10">
    <location>
        <begin position="7"/>
        <end position="219"/>
    </location>
</feature>
<dbReference type="GO" id="GO:0032259">
    <property type="term" value="P:methylation"/>
    <property type="evidence" value="ECO:0007669"/>
    <property type="project" value="UniProtKB-KW"/>
</dbReference>
<evidence type="ECO:0000259" key="10">
    <source>
        <dbReference type="Pfam" id="PF00590"/>
    </source>
</evidence>
<feature type="domain" description="Tetrapyrrole biosynthesis uroporphyrinogen III synthase" evidence="11">
    <location>
        <begin position="253"/>
        <end position="359"/>
    </location>
</feature>
<dbReference type="CDD" id="cd11642">
    <property type="entry name" value="SUMT"/>
    <property type="match status" value="1"/>
</dbReference>
<evidence type="ECO:0000256" key="6">
    <source>
        <dbReference type="ARBA" id="ARBA00022691"/>
    </source>
</evidence>
<dbReference type="PANTHER" id="PTHR45790:SF3">
    <property type="entry name" value="S-ADENOSYL-L-METHIONINE-DEPENDENT UROPORPHYRINOGEN III METHYLTRANSFERASE, CHLOROPLASTIC"/>
    <property type="match status" value="1"/>
</dbReference>
<dbReference type="InterPro" id="IPR003754">
    <property type="entry name" value="4pyrrol_synth_uPrphyn_synth"/>
</dbReference>
<dbReference type="GO" id="GO:0004852">
    <property type="term" value="F:uroporphyrinogen-III synthase activity"/>
    <property type="evidence" value="ECO:0007669"/>
    <property type="project" value="InterPro"/>
</dbReference>
<dbReference type="AlphaFoldDB" id="A0A1G8INW9"/>
<evidence type="ECO:0000256" key="1">
    <source>
        <dbReference type="ARBA" id="ARBA00005879"/>
    </source>
</evidence>
<evidence type="ECO:0000256" key="5">
    <source>
        <dbReference type="ARBA" id="ARBA00022679"/>
    </source>
</evidence>
<keyword evidence="4 9" id="KW-0489">Methyltransferase</keyword>
<dbReference type="PANTHER" id="PTHR45790">
    <property type="entry name" value="SIROHEME SYNTHASE-RELATED"/>
    <property type="match status" value="1"/>
</dbReference>
<dbReference type="InterPro" id="IPR000878">
    <property type="entry name" value="4pyrrol_Mease"/>
</dbReference>
<dbReference type="GO" id="GO:0019354">
    <property type="term" value="P:siroheme biosynthetic process"/>
    <property type="evidence" value="ECO:0007669"/>
    <property type="project" value="InterPro"/>
</dbReference>
<reference evidence="12 13" key="1">
    <citation type="submission" date="2016-10" db="EMBL/GenBank/DDBJ databases">
        <authorList>
            <person name="de Groot N.N."/>
        </authorList>
    </citation>
    <scope>NUCLEOTIDE SEQUENCE [LARGE SCALE GENOMIC DNA]</scope>
    <source>
        <strain evidence="13">P4B,CCM 7963,CECT 7998,DSM 25260,IBRC-M 10614,KCTC 13821</strain>
    </source>
</reference>
<dbReference type="PROSITE" id="PS00839">
    <property type="entry name" value="SUMT_1"/>
    <property type="match status" value="1"/>
</dbReference>
<dbReference type="InterPro" id="IPR050161">
    <property type="entry name" value="Siro_Cobalamin_biosynth"/>
</dbReference>
<organism evidence="12 13">
    <name type="scientific">Alteribacillus bidgolensis</name>
    <dbReference type="NCBI Taxonomy" id="930129"/>
    <lineage>
        <taxon>Bacteria</taxon>
        <taxon>Bacillati</taxon>
        <taxon>Bacillota</taxon>
        <taxon>Bacilli</taxon>
        <taxon>Bacillales</taxon>
        <taxon>Bacillaceae</taxon>
        <taxon>Alteribacillus</taxon>
    </lineage>
</organism>
<dbReference type="OrthoDB" id="9815856at2"/>
<evidence type="ECO:0000256" key="4">
    <source>
        <dbReference type="ARBA" id="ARBA00022603"/>
    </source>
</evidence>
<dbReference type="InterPro" id="IPR014776">
    <property type="entry name" value="4pyrrole_Mease_sub2"/>
</dbReference>
<dbReference type="SUPFAM" id="SSF53790">
    <property type="entry name" value="Tetrapyrrole methylase"/>
    <property type="match status" value="1"/>
</dbReference>
<dbReference type="InterPro" id="IPR036108">
    <property type="entry name" value="4pyrrol_syn_uPrphyn_synt_sf"/>
</dbReference>
<protein>
    <recommendedName>
        <fullName evidence="3">Uroporphyrinogen-III C-methyltransferase</fullName>
        <ecNumber evidence="2">2.1.1.107</ecNumber>
    </recommendedName>
    <alternativeName>
        <fullName evidence="8">Uroporphyrinogen III methylase</fullName>
    </alternativeName>
</protein>
<evidence type="ECO:0000313" key="13">
    <source>
        <dbReference type="Proteomes" id="UP000199017"/>
    </source>
</evidence>
<accession>A0A1G8INW9</accession>
<dbReference type="RefSeq" id="WP_091584702.1">
    <property type="nucleotide sequence ID" value="NZ_FNDU01000005.1"/>
</dbReference>
<comment type="similarity">
    <text evidence="1 9">Belongs to the precorrin methyltransferase family.</text>
</comment>
<keyword evidence="6" id="KW-0949">S-adenosyl-L-methionine</keyword>
<dbReference type="NCBIfam" id="TIGR01469">
    <property type="entry name" value="cobA_cysG_Cterm"/>
    <property type="match status" value="1"/>
</dbReference>
<evidence type="ECO:0000256" key="9">
    <source>
        <dbReference type="RuleBase" id="RU003960"/>
    </source>
</evidence>
<dbReference type="Gene3D" id="3.40.50.10090">
    <property type="match status" value="1"/>
</dbReference>
<dbReference type="PROSITE" id="PS00840">
    <property type="entry name" value="SUMT_2"/>
    <property type="match status" value="1"/>
</dbReference>
<evidence type="ECO:0000259" key="11">
    <source>
        <dbReference type="Pfam" id="PF02602"/>
    </source>
</evidence>
<dbReference type="Proteomes" id="UP000199017">
    <property type="component" value="Unassembled WGS sequence"/>
</dbReference>
<evidence type="ECO:0000256" key="7">
    <source>
        <dbReference type="ARBA" id="ARBA00023244"/>
    </source>
</evidence>
<dbReference type="Pfam" id="PF00590">
    <property type="entry name" value="TP_methylase"/>
    <property type="match status" value="1"/>
</dbReference>
<dbReference type="InterPro" id="IPR003043">
    <property type="entry name" value="Uropor_MeTrfase_CS"/>
</dbReference>
<keyword evidence="5 9" id="KW-0808">Transferase</keyword>